<evidence type="ECO:0000313" key="1">
    <source>
        <dbReference type="EMBL" id="BBH54086.1"/>
    </source>
</evidence>
<protein>
    <recommendedName>
        <fullName evidence="3">Methyltransferase type 11 domain-containing protein</fullName>
    </recommendedName>
</protein>
<dbReference type="EMBL" id="AP019368">
    <property type="protein sequence ID" value="BBH54086.1"/>
    <property type="molecule type" value="Genomic_DNA"/>
</dbReference>
<reference evidence="1 2" key="1">
    <citation type="submission" date="2018-12" db="EMBL/GenBank/DDBJ databases">
        <title>Rubrispira sanarue gen. nov., sp., nov., a member of the order Silvanigrellales, isolated from a brackish lake in Hamamatsu Japan.</title>
        <authorList>
            <person name="Maejima Y."/>
            <person name="Iino T."/>
            <person name="Muraguchi Y."/>
            <person name="Fukuda K."/>
            <person name="Nojiri H."/>
            <person name="Ohkuma M."/>
            <person name="Moriuchi R."/>
            <person name="Dohra H."/>
            <person name="Kimbara K."/>
            <person name="Shintani M."/>
        </authorList>
    </citation>
    <scope>NUCLEOTIDE SEQUENCE [LARGE SCALE GENOMIC DNA]</scope>
    <source>
        <strain evidence="1 2">RF1110005</strain>
    </source>
</reference>
<dbReference type="CDD" id="cd02440">
    <property type="entry name" value="AdoMet_MTases"/>
    <property type="match status" value="1"/>
</dbReference>
<keyword evidence="2" id="KW-1185">Reference proteome</keyword>
<dbReference type="AlphaFoldDB" id="A0A4P2VL94"/>
<dbReference type="Gene3D" id="3.40.50.150">
    <property type="entry name" value="Vaccinia Virus protein VP39"/>
    <property type="match status" value="1"/>
</dbReference>
<dbReference type="KEGG" id="sbf:JCM31447_25430"/>
<name>A0A4P2VL94_FLUSA</name>
<sequence>MKNFLQSFDHTFVDKKYLDIGSSYGWFVKEFSKIGFNSIGLERDPISLEIGYKVYGIEKSQIIHNDIVLGLRKMIDNNQKYDIVSCLSVLHHFVLNKNSTSALELIKLIDNVTKHVLFLDTGEEHESAFEGTLNNWNPEFIKNWIKSNTSFKEVYSLGVDQDCKPPFIGYYNRTLFACIKS</sequence>
<evidence type="ECO:0000313" key="2">
    <source>
        <dbReference type="Proteomes" id="UP000291236"/>
    </source>
</evidence>
<proteinExistence type="predicted"/>
<evidence type="ECO:0008006" key="3">
    <source>
        <dbReference type="Google" id="ProtNLM"/>
    </source>
</evidence>
<gene>
    <name evidence="1" type="ORF">JCM31447_25430</name>
</gene>
<dbReference type="RefSeq" id="WP_130611172.1">
    <property type="nucleotide sequence ID" value="NZ_AP019368.1"/>
</dbReference>
<dbReference type="InterPro" id="IPR029063">
    <property type="entry name" value="SAM-dependent_MTases_sf"/>
</dbReference>
<dbReference type="SUPFAM" id="SSF53335">
    <property type="entry name" value="S-adenosyl-L-methionine-dependent methyltransferases"/>
    <property type="match status" value="1"/>
</dbReference>
<dbReference type="Pfam" id="PF13489">
    <property type="entry name" value="Methyltransf_23"/>
    <property type="match status" value="1"/>
</dbReference>
<dbReference type="Proteomes" id="UP000291236">
    <property type="component" value="Chromosome"/>
</dbReference>
<accession>A0A4P2VL94</accession>
<organism evidence="1 2">
    <name type="scientific">Fluviispira sanaruensis</name>
    <dbReference type="NCBI Taxonomy" id="2493639"/>
    <lineage>
        <taxon>Bacteria</taxon>
        <taxon>Pseudomonadati</taxon>
        <taxon>Bdellovibrionota</taxon>
        <taxon>Oligoflexia</taxon>
        <taxon>Silvanigrellales</taxon>
        <taxon>Silvanigrellaceae</taxon>
        <taxon>Fluviispira</taxon>
    </lineage>
</organism>
<dbReference type="OrthoDB" id="9801538at2"/>